<feature type="transmembrane region" description="Helical" evidence="1">
    <location>
        <begin position="189"/>
        <end position="209"/>
    </location>
</feature>
<organism evidence="3 4">
    <name type="scientific">Candidatus Falkowbacteria bacterium HGW-Falkowbacteria-1</name>
    <dbReference type="NCBI Taxonomy" id="2013768"/>
    <lineage>
        <taxon>Bacteria</taxon>
        <taxon>Candidatus Falkowiibacteriota</taxon>
    </lineage>
</organism>
<sequence length="316" mass="35761">MSWFLLAVISYLMLALVNLGDKFVVDKLLKSGKAYAFSVGVLGSLVFVIAPWFLKWPGTFLLLINFLAGAFFIFALWLMYEALKNSEMSRVVVVIGSIVPVFTIIFSVLFFKESFSLNQCFGLLLLISGMFIISFVVSQKRKWSVFWGRIKMVFLGSYKKRWVFLAIASAFFYSLFFMSTKYAYNHQDFLSSFLWIRLGGLLVALLFFVDSKSRKEIVASFRKKTKATAGPGKGFIIFNQGLGSLAFIVQNYAVYLGSVAVINALQGVQYAFLLILGIFFSVFFPKVLKEDISSRVIIKKIIAILFIIFGIYFIAI</sequence>
<feature type="transmembrane region" description="Helical" evidence="1">
    <location>
        <begin position="296"/>
        <end position="315"/>
    </location>
</feature>
<keyword evidence="1" id="KW-1133">Transmembrane helix</keyword>
<keyword evidence="1" id="KW-0472">Membrane</keyword>
<keyword evidence="1" id="KW-0812">Transmembrane</keyword>
<evidence type="ECO:0000259" key="2">
    <source>
        <dbReference type="Pfam" id="PF00892"/>
    </source>
</evidence>
<feature type="domain" description="EamA" evidence="2">
    <location>
        <begin position="2"/>
        <end position="134"/>
    </location>
</feature>
<protein>
    <recommendedName>
        <fullName evidence="2">EamA domain-containing protein</fullName>
    </recommendedName>
</protein>
<gene>
    <name evidence="3" type="ORF">CVU82_04270</name>
</gene>
<evidence type="ECO:0000313" key="3">
    <source>
        <dbReference type="EMBL" id="PKM91232.1"/>
    </source>
</evidence>
<feature type="transmembrane region" description="Helical" evidence="1">
    <location>
        <begin position="91"/>
        <end position="110"/>
    </location>
</feature>
<feature type="transmembrane region" description="Helical" evidence="1">
    <location>
        <begin position="230"/>
        <end position="249"/>
    </location>
</feature>
<name>A0A2N2E987_9BACT</name>
<evidence type="ECO:0000256" key="1">
    <source>
        <dbReference type="SAM" id="Phobius"/>
    </source>
</evidence>
<comment type="caution">
    <text evidence="3">The sequence shown here is derived from an EMBL/GenBank/DDBJ whole genome shotgun (WGS) entry which is preliminary data.</text>
</comment>
<dbReference type="GO" id="GO:0016020">
    <property type="term" value="C:membrane"/>
    <property type="evidence" value="ECO:0007669"/>
    <property type="project" value="InterPro"/>
</dbReference>
<dbReference type="EMBL" id="PHAI01000003">
    <property type="protein sequence ID" value="PKM91232.1"/>
    <property type="molecule type" value="Genomic_DNA"/>
</dbReference>
<dbReference type="AlphaFoldDB" id="A0A2N2E987"/>
<feature type="transmembrane region" description="Helical" evidence="1">
    <location>
        <begin position="34"/>
        <end position="54"/>
    </location>
</feature>
<accession>A0A2N2E987</accession>
<dbReference type="InterPro" id="IPR000620">
    <property type="entry name" value="EamA_dom"/>
</dbReference>
<dbReference type="InterPro" id="IPR037185">
    <property type="entry name" value="EmrE-like"/>
</dbReference>
<proteinExistence type="predicted"/>
<feature type="transmembrane region" description="Helical" evidence="1">
    <location>
        <begin position="116"/>
        <end position="137"/>
    </location>
</feature>
<evidence type="ECO:0000313" key="4">
    <source>
        <dbReference type="Proteomes" id="UP000233517"/>
    </source>
</evidence>
<reference evidence="3 4" key="1">
    <citation type="journal article" date="2017" name="ISME J.">
        <title>Potential for microbial H2 and metal transformations associated with novel bacteria and archaea in deep terrestrial subsurface sediments.</title>
        <authorList>
            <person name="Hernsdorf A.W."/>
            <person name="Amano Y."/>
            <person name="Miyakawa K."/>
            <person name="Ise K."/>
            <person name="Suzuki Y."/>
            <person name="Anantharaman K."/>
            <person name="Probst A."/>
            <person name="Burstein D."/>
            <person name="Thomas B.C."/>
            <person name="Banfield J.F."/>
        </authorList>
    </citation>
    <scope>NUCLEOTIDE SEQUENCE [LARGE SCALE GENOMIC DNA]</scope>
    <source>
        <strain evidence="3">HGW-Falkowbacteria-1</strain>
    </source>
</reference>
<dbReference type="SUPFAM" id="SSF103481">
    <property type="entry name" value="Multidrug resistance efflux transporter EmrE"/>
    <property type="match status" value="1"/>
</dbReference>
<feature type="transmembrane region" description="Helical" evidence="1">
    <location>
        <begin position="6"/>
        <end position="25"/>
    </location>
</feature>
<feature type="transmembrane region" description="Helical" evidence="1">
    <location>
        <begin position="158"/>
        <end position="177"/>
    </location>
</feature>
<feature type="transmembrane region" description="Helical" evidence="1">
    <location>
        <begin position="60"/>
        <end position="79"/>
    </location>
</feature>
<dbReference type="Gene3D" id="1.10.3730.20">
    <property type="match status" value="1"/>
</dbReference>
<dbReference type="Pfam" id="PF00892">
    <property type="entry name" value="EamA"/>
    <property type="match status" value="1"/>
</dbReference>
<dbReference type="Proteomes" id="UP000233517">
    <property type="component" value="Unassembled WGS sequence"/>
</dbReference>
<feature type="transmembrane region" description="Helical" evidence="1">
    <location>
        <begin position="255"/>
        <end position="284"/>
    </location>
</feature>